<evidence type="ECO:0000313" key="3">
    <source>
        <dbReference type="Proteomes" id="UP001153269"/>
    </source>
</evidence>
<keyword evidence="3" id="KW-1185">Reference proteome</keyword>
<dbReference type="AlphaFoldDB" id="A0A9N7Z3A8"/>
<dbReference type="Proteomes" id="UP001153269">
    <property type="component" value="Unassembled WGS sequence"/>
</dbReference>
<protein>
    <submittedName>
        <fullName evidence="2">Uncharacterized protein</fullName>
    </submittedName>
</protein>
<feature type="region of interest" description="Disordered" evidence="1">
    <location>
        <begin position="67"/>
        <end position="103"/>
    </location>
</feature>
<comment type="caution">
    <text evidence="2">The sequence shown here is derived from an EMBL/GenBank/DDBJ whole genome shotgun (WGS) entry which is preliminary data.</text>
</comment>
<accession>A0A9N7Z3A8</accession>
<gene>
    <name evidence="2" type="ORF">PLEPLA_LOCUS34988</name>
</gene>
<reference evidence="2" key="1">
    <citation type="submission" date="2020-03" db="EMBL/GenBank/DDBJ databases">
        <authorList>
            <person name="Weist P."/>
        </authorList>
    </citation>
    <scope>NUCLEOTIDE SEQUENCE</scope>
</reference>
<name>A0A9N7Z3A8_PLEPL</name>
<organism evidence="2 3">
    <name type="scientific">Pleuronectes platessa</name>
    <name type="common">European plaice</name>
    <dbReference type="NCBI Taxonomy" id="8262"/>
    <lineage>
        <taxon>Eukaryota</taxon>
        <taxon>Metazoa</taxon>
        <taxon>Chordata</taxon>
        <taxon>Craniata</taxon>
        <taxon>Vertebrata</taxon>
        <taxon>Euteleostomi</taxon>
        <taxon>Actinopterygii</taxon>
        <taxon>Neopterygii</taxon>
        <taxon>Teleostei</taxon>
        <taxon>Neoteleostei</taxon>
        <taxon>Acanthomorphata</taxon>
        <taxon>Carangaria</taxon>
        <taxon>Pleuronectiformes</taxon>
        <taxon>Pleuronectoidei</taxon>
        <taxon>Pleuronectidae</taxon>
        <taxon>Pleuronectes</taxon>
    </lineage>
</organism>
<proteinExistence type="predicted"/>
<dbReference type="EMBL" id="CADEAL010003941">
    <property type="protein sequence ID" value="CAB1447294.1"/>
    <property type="molecule type" value="Genomic_DNA"/>
</dbReference>
<feature type="compositionally biased region" description="Basic and acidic residues" evidence="1">
    <location>
        <begin position="86"/>
        <end position="103"/>
    </location>
</feature>
<feature type="region of interest" description="Disordered" evidence="1">
    <location>
        <begin position="1"/>
        <end position="30"/>
    </location>
</feature>
<evidence type="ECO:0000256" key="1">
    <source>
        <dbReference type="SAM" id="MobiDB-lite"/>
    </source>
</evidence>
<evidence type="ECO:0000313" key="2">
    <source>
        <dbReference type="EMBL" id="CAB1447294.1"/>
    </source>
</evidence>
<feature type="compositionally biased region" description="Basic and acidic residues" evidence="1">
    <location>
        <begin position="1"/>
        <end position="13"/>
    </location>
</feature>
<sequence>MRQLPKESLESKKFVLIGPPSPEQGEAEPQLCEGLEVEETKKIEAQSTPGGRVGLDLLRAVCCVRMNAPPPSRPGAPKNYKQQQEGGREGGRGMEGGREAPGR</sequence>